<evidence type="ECO:0000256" key="5">
    <source>
        <dbReference type="ARBA" id="ARBA00023242"/>
    </source>
</evidence>
<dbReference type="AlphaFoldDB" id="A0AAV7F2N1"/>
<comment type="function">
    <text evidence="6">Transcriptional repressor that regulates multiple aspects of plant growth and development.</text>
</comment>
<dbReference type="Proteomes" id="UP000825729">
    <property type="component" value="Unassembled WGS sequence"/>
</dbReference>
<evidence type="ECO:0000259" key="8">
    <source>
        <dbReference type="PROSITE" id="PS51754"/>
    </source>
</evidence>
<dbReference type="EMBL" id="JAINDJ010000003">
    <property type="protein sequence ID" value="KAG9455318.1"/>
    <property type="molecule type" value="Genomic_DNA"/>
</dbReference>
<evidence type="ECO:0000256" key="6">
    <source>
        <dbReference type="RuleBase" id="RU367028"/>
    </source>
</evidence>
<keyword evidence="4 6" id="KW-0804">Transcription</keyword>
<comment type="caution">
    <text evidence="9">The sequence shown here is derived from an EMBL/GenBank/DDBJ whole genome shotgun (WGS) entry which is preliminary data.</text>
</comment>
<dbReference type="InterPro" id="IPR038933">
    <property type="entry name" value="Ovate"/>
</dbReference>
<feature type="region of interest" description="Disordered" evidence="7">
    <location>
        <begin position="27"/>
        <end position="80"/>
    </location>
</feature>
<evidence type="ECO:0000256" key="2">
    <source>
        <dbReference type="ARBA" id="ARBA00022491"/>
    </source>
</evidence>
<keyword evidence="2 6" id="KW-0678">Repressor</keyword>
<proteinExistence type="predicted"/>
<gene>
    <name evidence="9" type="ORF">H6P81_008222</name>
</gene>
<evidence type="ECO:0000256" key="1">
    <source>
        <dbReference type="ARBA" id="ARBA00004123"/>
    </source>
</evidence>
<dbReference type="GO" id="GO:0005634">
    <property type="term" value="C:nucleus"/>
    <property type="evidence" value="ECO:0007669"/>
    <property type="project" value="UniProtKB-SubCell"/>
</dbReference>
<organism evidence="9 10">
    <name type="scientific">Aristolochia fimbriata</name>
    <name type="common">White veined hardy Dutchman's pipe vine</name>
    <dbReference type="NCBI Taxonomy" id="158543"/>
    <lineage>
        <taxon>Eukaryota</taxon>
        <taxon>Viridiplantae</taxon>
        <taxon>Streptophyta</taxon>
        <taxon>Embryophyta</taxon>
        <taxon>Tracheophyta</taxon>
        <taxon>Spermatophyta</taxon>
        <taxon>Magnoliopsida</taxon>
        <taxon>Magnoliidae</taxon>
        <taxon>Piperales</taxon>
        <taxon>Aristolochiaceae</taxon>
        <taxon>Aristolochia</taxon>
    </lineage>
</organism>
<name>A0AAV7F2N1_ARIFI</name>
<evidence type="ECO:0000256" key="4">
    <source>
        <dbReference type="ARBA" id="ARBA00023163"/>
    </source>
</evidence>
<dbReference type="PROSITE" id="PS51754">
    <property type="entry name" value="OVATE"/>
    <property type="match status" value="1"/>
</dbReference>
<dbReference type="PANTHER" id="PTHR33057">
    <property type="entry name" value="TRANSCRIPTION REPRESSOR OFP7-RELATED"/>
    <property type="match status" value="1"/>
</dbReference>
<keyword evidence="10" id="KW-1185">Reference proteome</keyword>
<dbReference type="GO" id="GO:0045892">
    <property type="term" value="P:negative regulation of DNA-templated transcription"/>
    <property type="evidence" value="ECO:0007669"/>
    <property type="project" value="UniProtKB-UniRule"/>
</dbReference>
<feature type="compositionally biased region" description="Low complexity" evidence="7">
    <location>
        <begin position="61"/>
        <end position="72"/>
    </location>
</feature>
<accession>A0AAV7F2N1</accession>
<evidence type="ECO:0000313" key="9">
    <source>
        <dbReference type="EMBL" id="KAG9455318.1"/>
    </source>
</evidence>
<sequence>MTWVCVQQAKTDSFREVYKSFNSMYYTSSSTTSSSLCTTLNEEETEHPQARHMLPARDESFSASSSSLSTDSSDAHPPEAIPRGAICSQRFFFSPCTTKSIMEEVTPSTTSEEEPGMDADDETAFLKRLSRETEEIKSEVGFCKESVTMAMASEDPYMDFRVSMQEMVEAHGLKDWSCLQELLHCYLRLNEKKTHKIIVLAFVDLLMNMIDEESDDDEEETLEKLIPLRLCLDESGS</sequence>
<dbReference type="InterPro" id="IPR006458">
    <property type="entry name" value="Ovate_C"/>
</dbReference>
<keyword evidence="3 6" id="KW-0805">Transcription regulation</keyword>
<keyword evidence="5 6" id="KW-0539">Nucleus</keyword>
<feature type="compositionally biased region" description="Low complexity" evidence="7">
    <location>
        <begin position="27"/>
        <end position="40"/>
    </location>
</feature>
<feature type="domain" description="OVATE" evidence="8">
    <location>
        <begin position="149"/>
        <end position="208"/>
    </location>
</feature>
<dbReference type="PANTHER" id="PTHR33057:SF218">
    <property type="entry name" value="TRANSCRIPTION REPRESSOR"/>
    <property type="match status" value="1"/>
</dbReference>
<dbReference type="Pfam" id="PF04844">
    <property type="entry name" value="Ovate"/>
    <property type="match status" value="1"/>
</dbReference>
<evidence type="ECO:0000256" key="3">
    <source>
        <dbReference type="ARBA" id="ARBA00023015"/>
    </source>
</evidence>
<dbReference type="NCBIfam" id="TIGR01568">
    <property type="entry name" value="A_thal_3678"/>
    <property type="match status" value="1"/>
</dbReference>
<evidence type="ECO:0000313" key="10">
    <source>
        <dbReference type="Proteomes" id="UP000825729"/>
    </source>
</evidence>
<comment type="subcellular location">
    <subcellularLocation>
        <location evidence="1 6">Nucleus</location>
    </subcellularLocation>
</comment>
<reference evidence="9 10" key="1">
    <citation type="submission" date="2021-07" db="EMBL/GenBank/DDBJ databases">
        <title>The Aristolochia fimbriata genome: insights into angiosperm evolution, floral development and chemical biosynthesis.</title>
        <authorList>
            <person name="Jiao Y."/>
        </authorList>
    </citation>
    <scope>NUCLEOTIDE SEQUENCE [LARGE SCALE GENOMIC DNA]</scope>
    <source>
        <strain evidence="9">IBCAS-2021</strain>
        <tissue evidence="9">Leaf</tissue>
    </source>
</reference>
<protein>
    <recommendedName>
        <fullName evidence="6">Transcription repressor</fullName>
    </recommendedName>
    <alternativeName>
        <fullName evidence="6">Ovate family protein</fullName>
    </alternativeName>
</protein>
<evidence type="ECO:0000256" key="7">
    <source>
        <dbReference type="SAM" id="MobiDB-lite"/>
    </source>
</evidence>